<reference evidence="3 4" key="1">
    <citation type="journal article" date="2011" name="J. Bacteriol.">
        <title>Complete genome sequence of the polycyclic aromatic hydrocarbon-degrading bacterium Alteromonas sp. strain SN2.</title>
        <authorList>
            <person name="Jin H.M."/>
            <person name="Jeong H."/>
            <person name="Moon E.J."/>
            <person name="Math R.K."/>
            <person name="Lee K."/>
            <person name="Kim H.J."/>
            <person name="Jeon C.O."/>
            <person name="Oh T.K."/>
            <person name="Kim J.F."/>
        </authorList>
    </citation>
    <scope>NUCLEOTIDE SEQUENCE [LARGE SCALE GENOMIC DNA]</scope>
    <source>
        <strain evidence="4">JCM 17741 / KACC 18427 / KCTC 11700BP / SN2</strain>
    </source>
</reference>
<proteinExistence type="predicted"/>
<keyword evidence="1" id="KW-0143">Chaperone</keyword>
<accession>F5ZFJ7</accession>
<dbReference type="AlphaFoldDB" id="F5ZFJ7"/>
<name>F5ZFJ7_ALTNA</name>
<dbReference type="InterPro" id="IPR036869">
    <property type="entry name" value="J_dom_sf"/>
</dbReference>
<evidence type="ECO:0000256" key="1">
    <source>
        <dbReference type="ARBA" id="ARBA00023186"/>
    </source>
</evidence>
<dbReference type="EMBL" id="CP002339">
    <property type="protein sequence ID" value="AEF05132.1"/>
    <property type="molecule type" value="Genomic_DNA"/>
</dbReference>
<keyword evidence="4" id="KW-1185">Reference proteome</keyword>
<organism evidence="3 4">
    <name type="scientific">Alteromonas naphthalenivorans</name>
    <dbReference type="NCBI Taxonomy" id="715451"/>
    <lineage>
        <taxon>Bacteria</taxon>
        <taxon>Pseudomonadati</taxon>
        <taxon>Pseudomonadota</taxon>
        <taxon>Gammaproteobacteria</taxon>
        <taxon>Alteromonadales</taxon>
        <taxon>Alteromonadaceae</taxon>
        <taxon>Alteromonas/Salinimonas group</taxon>
        <taxon>Alteromonas</taxon>
    </lineage>
</organism>
<dbReference type="InterPro" id="IPR021059">
    <property type="entry name" value="DnaJ-related_N"/>
</dbReference>
<feature type="domain" description="DnaJ-related protein N-terminal" evidence="2">
    <location>
        <begin position="32"/>
        <end position="163"/>
    </location>
</feature>
<dbReference type="Gene3D" id="1.10.287.110">
    <property type="entry name" value="DnaJ domain"/>
    <property type="match status" value="1"/>
</dbReference>
<protein>
    <submittedName>
        <fullName evidence="3">DnaJ-related protein</fullName>
    </submittedName>
</protein>
<dbReference type="HOGENOM" id="CLU_103241_0_0_6"/>
<dbReference type="SUPFAM" id="SSF46565">
    <property type="entry name" value="Chaperone J-domain"/>
    <property type="match status" value="1"/>
</dbReference>
<gene>
    <name evidence="3" type="ordered locus">ambt_18195</name>
</gene>
<sequence length="234" mass="26420">MLYADTNMRFTMGNAQEIPSFNATNAQKVEVLLDILSTKKAEFEEGMTEYALISQLKSPPYQLFNDNALRDSLALFNTHFILFHTLYLLRNLWRDASVGELDIHTTRIILLPLKASSQSASVRNATTLDKSDPLAEYYLNWQNLASTGEADVEALLNGFWQRMMGAEPAFDSKESIVQCHTLLNLEESVSITLPTLKRHYKKQLATVHPDKGGSHEAAQNVISAYQTLLRYYGL</sequence>
<dbReference type="Proteomes" id="UP000000683">
    <property type="component" value="Chromosome"/>
</dbReference>
<evidence type="ECO:0000313" key="3">
    <source>
        <dbReference type="EMBL" id="AEF05132.1"/>
    </source>
</evidence>
<evidence type="ECO:0000259" key="2">
    <source>
        <dbReference type="Pfam" id="PF12339"/>
    </source>
</evidence>
<evidence type="ECO:0000313" key="4">
    <source>
        <dbReference type="Proteomes" id="UP000000683"/>
    </source>
</evidence>
<dbReference type="KEGG" id="alt:ambt_18195"/>
<dbReference type="Pfam" id="PF12339">
    <property type="entry name" value="DNAJ_related"/>
    <property type="match status" value="1"/>
</dbReference>
<dbReference type="eggNOG" id="COG2214">
    <property type="taxonomic scope" value="Bacteria"/>
</dbReference>